<evidence type="ECO:0000313" key="5">
    <source>
        <dbReference type="EMBL" id="CAB4025812.1"/>
    </source>
</evidence>
<dbReference type="OrthoDB" id="6134828at2759"/>
<dbReference type="Pfam" id="PF00530">
    <property type="entry name" value="SRCR"/>
    <property type="match status" value="1"/>
</dbReference>
<dbReference type="SUPFAM" id="SSF56487">
    <property type="entry name" value="SRCR-like"/>
    <property type="match status" value="1"/>
</dbReference>
<proteinExistence type="predicted"/>
<keyword evidence="1" id="KW-0732">Signal</keyword>
<evidence type="ECO:0000256" key="3">
    <source>
        <dbReference type="ARBA" id="ARBA00023157"/>
    </source>
</evidence>
<dbReference type="GO" id="GO:0016020">
    <property type="term" value="C:membrane"/>
    <property type="evidence" value="ECO:0007669"/>
    <property type="project" value="InterPro"/>
</dbReference>
<dbReference type="PANTHER" id="PTHR19331:SF471">
    <property type="entry name" value="SRCR DOMAIN-CONTAINING PROTEIN"/>
    <property type="match status" value="1"/>
</dbReference>
<dbReference type="InterPro" id="IPR036772">
    <property type="entry name" value="SRCR-like_dom_sf"/>
</dbReference>
<dbReference type="PRINTS" id="PR00258">
    <property type="entry name" value="SPERACTRCPTR"/>
</dbReference>
<name>A0A6S7KE93_PARCT</name>
<organism evidence="5 6">
    <name type="scientific">Paramuricea clavata</name>
    <name type="common">Red gorgonian</name>
    <name type="synonym">Violescent sea-whip</name>
    <dbReference type="NCBI Taxonomy" id="317549"/>
    <lineage>
        <taxon>Eukaryota</taxon>
        <taxon>Metazoa</taxon>
        <taxon>Cnidaria</taxon>
        <taxon>Anthozoa</taxon>
        <taxon>Octocorallia</taxon>
        <taxon>Malacalcyonacea</taxon>
        <taxon>Plexauridae</taxon>
        <taxon>Paramuricea</taxon>
    </lineage>
</organism>
<dbReference type="Gene3D" id="3.10.250.10">
    <property type="entry name" value="SRCR-like domain"/>
    <property type="match status" value="1"/>
</dbReference>
<evidence type="ECO:0000313" key="6">
    <source>
        <dbReference type="Proteomes" id="UP001152795"/>
    </source>
</evidence>
<dbReference type="PANTHER" id="PTHR19331">
    <property type="entry name" value="SCAVENGER RECEPTOR DOMAIN-CONTAINING"/>
    <property type="match status" value="1"/>
</dbReference>
<protein>
    <submittedName>
        <fullName evidence="5">Deleted in malignant brain tumors 1</fullName>
    </submittedName>
</protein>
<accession>A0A6S7KE93</accession>
<comment type="caution">
    <text evidence="5">The sequence shown here is derived from an EMBL/GenBank/DDBJ whole genome shotgun (WGS) entry which is preliminary data.</text>
</comment>
<keyword evidence="6" id="KW-1185">Reference proteome</keyword>
<dbReference type="SMART" id="SM00202">
    <property type="entry name" value="SR"/>
    <property type="match status" value="1"/>
</dbReference>
<evidence type="ECO:0000256" key="4">
    <source>
        <dbReference type="PROSITE-ProRule" id="PRU00196"/>
    </source>
</evidence>
<sequence>MFADDTQIATLSDEINVITETWNRDLNNVASWLSTNKLTLNNSKTEYMIIGSKKRLSQVPTDRAINVEKSIAVRLQGPLSSNGTGRVLIFYSGQWGTICNDSWDISDAQVVCRQLGYKDGFKTFGGGNVFRGSGKKKIKLNDLNDDEHAADSNSGDSTNLATLQRDLQAIIDRRFKQQTVEMNDLFIKDSNSTKAALVEIKESQGFLTAKFEELVSIINESESGSVNFIF</sequence>
<keyword evidence="3" id="KW-1015">Disulfide bond</keyword>
<dbReference type="EMBL" id="CACRXK020013836">
    <property type="protein sequence ID" value="CAB4025812.1"/>
    <property type="molecule type" value="Genomic_DNA"/>
</dbReference>
<comment type="caution">
    <text evidence="4">Lacks conserved residue(s) required for the propagation of feature annotation.</text>
</comment>
<evidence type="ECO:0000256" key="2">
    <source>
        <dbReference type="ARBA" id="ARBA00022737"/>
    </source>
</evidence>
<dbReference type="AlphaFoldDB" id="A0A6S7KE93"/>
<dbReference type="InterPro" id="IPR001190">
    <property type="entry name" value="SRCR"/>
</dbReference>
<keyword evidence="2" id="KW-0677">Repeat</keyword>
<gene>
    <name evidence="5" type="ORF">PACLA_8A034298</name>
</gene>
<evidence type="ECO:0000256" key="1">
    <source>
        <dbReference type="ARBA" id="ARBA00022729"/>
    </source>
</evidence>
<dbReference type="Proteomes" id="UP001152795">
    <property type="component" value="Unassembled WGS sequence"/>
</dbReference>
<reference evidence="5" key="1">
    <citation type="submission" date="2020-04" db="EMBL/GenBank/DDBJ databases">
        <authorList>
            <person name="Alioto T."/>
            <person name="Alioto T."/>
            <person name="Gomez Garrido J."/>
        </authorList>
    </citation>
    <scope>NUCLEOTIDE SEQUENCE</scope>
    <source>
        <strain evidence="5">A484AB</strain>
    </source>
</reference>
<dbReference type="PROSITE" id="PS50287">
    <property type="entry name" value="SRCR_2"/>
    <property type="match status" value="1"/>
</dbReference>